<feature type="compositionally biased region" description="Low complexity" evidence="1">
    <location>
        <begin position="80"/>
        <end position="98"/>
    </location>
</feature>
<keyword evidence="3" id="KW-1185">Reference proteome</keyword>
<proteinExistence type="predicted"/>
<sequence length="241" mass="26013">MMLKQPRSSDTERFVRFWEETAAEFDNLSIHQIRNAGASIRIDPFFHHSLQVYKDVSREMAATAIERSPRPTENLTNSVSNTNDGGSESSGNSNSPTTYVKSGKPSSRLRQSQSTSCLQVRARSHSAGGCPNFTEPPRSAYDSRLTVDAFNMYGPNPSFQTLASSTSVYGAPQNPSTTPRFSLYSAPGSASGHHHHQSSTNVVGGTSSIPPPPPPPPSISSSGIPIAHNPILHTLQKHISI</sequence>
<accession>A0A4U5LPS0</accession>
<dbReference type="OrthoDB" id="10650605at2759"/>
<organism evidence="2 3">
    <name type="scientific">Steinernema carpocapsae</name>
    <name type="common">Entomopathogenic nematode</name>
    <dbReference type="NCBI Taxonomy" id="34508"/>
    <lineage>
        <taxon>Eukaryota</taxon>
        <taxon>Metazoa</taxon>
        <taxon>Ecdysozoa</taxon>
        <taxon>Nematoda</taxon>
        <taxon>Chromadorea</taxon>
        <taxon>Rhabditida</taxon>
        <taxon>Tylenchina</taxon>
        <taxon>Panagrolaimomorpha</taxon>
        <taxon>Strongyloidoidea</taxon>
        <taxon>Steinernematidae</taxon>
        <taxon>Steinernema</taxon>
    </lineage>
</organism>
<dbReference type="EMBL" id="AZBU02000014">
    <property type="protein sequence ID" value="TKR57937.1"/>
    <property type="molecule type" value="Genomic_DNA"/>
</dbReference>
<reference evidence="2 3" key="2">
    <citation type="journal article" date="2019" name="G3 (Bethesda)">
        <title>Hybrid Assembly of the Genome of the Entomopathogenic Nematode Steinernema carpocapsae Identifies the X-Chromosome.</title>
        <authorList>
            <person name="Serra L."/>
            <person name="Macchietto M."/>
            <person name="Macias-Munoz A."/>
            <person name="McGill C.J."/>
            <person name="Rodriguez I.M."/>
            <person name="Rodriguez B."/>
            <person name="Murad R."/>
            <person name="Mortazavi A."/>
        </authorList>
    </citation>
    <scope>NUCLEOTIDE SEQUENCE [LARGE SCALE GENOMIC DNA]</scope>
    <source>
        <strain evidence="2 3">ALL</strain>
    </source>
</reference>
<protein>
    <submittedName>
        <fullName evidence="2">Uncharacterized protein</fullName>
    </submittedName>
</protein>
<reference evidence="2 3" key="1">
    <citation type="journal article" date="2015" name="Genome Biol.">
        <title>Comparative genomics of Steinernema reveals deeply conserved gene regulatory networks.</title>
        <authorList>
            <person name="Dillman A.R."/>
            <person name="Macchietto M."/>
            <person name="Porter C.F."/>
            <person name="Rogers A."/>
            <person name="Williams B."/>
            <person name="Antoshechkin I."/>
            <person name="Lee M.M."/>
            <person name="Goodwin Z."/>
            <person name="Lu X."/>
            <person name="Lewis E.E."/>
            <person name="Goodrich-Blair H."/>
            <person name="Stock S.P."/>
            <person name="Adams B.J."/>
            <person name="Sternberg P.W."/>
            <person name="Mortazavi A."/>
        </authorList>
    </citation>
    <scope>NUCLEOTIDE SEQUENCE [LARGE SCALE GENOMIC DNA]</scope>
    <source>
        <strain evidence="2 3">ALL</strain>
    </source>
</reference>
<evidence type="ECO:0000313" key="2">
    <source>
        <dbReference type="EMBL" id="TKR57937.1"/>
    </source>
</evidence>
<feature type="region of interest" description="Disordered" evidence="1">
    <location>
        <begin position="65"/>
        <end position="140"/>
    </location>
</feature>
<gene>
    <name evidence="2" type="ORF">L596_030575</name>
</gene>
<evidence type="ECO:0000256" key="1">
    <source>
        <dbReference type="SAM" id="MobiDB-lite"/>
    </source>
</evidence>
<feature type="compositionally biased region" description="Pro residues" evidence="1">
    <location>
        <begin position="209"/>
        <end position="218"/>
    </location>
</feature>
<comment type="caution">
    <text evidence="2">The sequence shown here is derived from an EMBL/GenBank/DDBJ whole genome shotgun (WGS) entry which is preliminary data.</text>
</comment>
<feature type="compositionally biased region" description="Polar residues" evidence="1">
    <location>
        <begin position="104"/>
        <end position="118"/>
    </location>
</feature>
<feature type="region of interest" description="Disordered" evidence="1">
    <location>
        <begin position="186"/>
        <end position="223"/>
    </location>
</feature>
<dbReference type="Proteomes" id="UP000298663">
    <property type="component" value="Unassembled WGS sequence"/>
</dbReference>
<name>A0A4U5LPS0_STECR</name>
<dbReference type="AlphaFoldDB" id="A0A4U5LPS0"/>
<evidence type="ECO:0000313" key="3">
    <source>
        <dbReference type="Proteomes" id="UP000298663"/>
    </source>
</evidence>